<gene>
    <name evidence="1" type="ORF">TSTA_040820</name>
</gene>
<dbReference type="OrthoDB" id="5169850at2759"/>
<dbReference type="Gene3D" id="3.40.630.30">
    <property type="match status" value="1"/>
</dbReference>
<dbReference type="HOGENOM" id="CLU_746343_0_0_1"/>
<accession>B8MIB9</accession>
<protein>
    <submittedName>
        <fullName evidence="1">Uncharacterized protein</fullName>
    </submittedName>
</protein>
<dbReference type="RefSeq" id="XP_002484556.1">
    <property type="nucleotide sequence ID" value="XM_002484511.1"/>
</dbReference>
<sequence>MSIPTDLTPRFEVRKLEAKHLAVASAILSETNIFHSPMWEIAHPDNQTKRCYDVFNAVDYLVRAAIESGLTYGVFDKEWKFKRPESVATDGALYWDQTDLTATSEQLLEQIDSPLVSICLAYDGFYPLNLDNLKDFFEILPLFATMHEHFHTIDKRDPKSWEPTAPGQVIMRTGTSTRADYEGMGLMKLMAHWEMKDAAAKGFRGINMETLHPAVDHVWMNPPAPFKATRVNIFNMNELTVEKNGQRVVACPQVDVLAGRIGPWLWHGYEFLLARVLHRLQRHHVTLLVNIPVSVLFRRCIRRHQIGGAFRRPVSSAVVRRDKAGLQARHEQLQVRDARSNNRGGLNNLRANDEFIRRKHKIGFEQSTNVA</sequence>
<dbReference type="PhylomeDB" id="B8MIB9"/>
<dbReference type="AlphaFoldDB" id="B8MIB9"/>
<dbReference type="VEuPathDB" id="FungiDB:TSTA_040820"/>
<proteinExistence type="predicted"/>
<reference evidence="2" key="1">
    <citation type="journal article" date="2015" name="Genome Announc.">
        <title>Genome sequence of the AIDS-associated pathogen Penicillium marneffei (ATCC18224) and its near taxonomic relative Talaromyces stipitatus (ATCC10500).</title>
        <authorList>
            <person name="Nierman W.C."/>
            <person name="Fedorova-Abrams N.D."/>
            <person name="Andrianopoulos A."/>
        </authorList>
    </citation>
    <scope>NUCLEOTIDE SEQUENCE [LARGE SCALE GENOMIC DNA]</scope>
    <source>
        <strain evidence="2">ATCC 10500 / CBS 375.48 / QM 6759 / NRRL 1006</strain>
    </source>
</reference>
<evidence type="ECO:0000313" key="2">
    <source>
        <dbReference type="Proteomes" id="UP000001745"/>
    </source>
</evidence>
<organism evidence="1 2">
    <name type="scientific">Talaromyces stipitatus (strain ATCC 10500 / CBS 375.48 / QM 6759 / NRRL 1006)</name>
    <name type="common">Penicillium stipitatum</name>
    <dbReference type="NCBI Taxonomy" id="441959"/>
    <lineage>
        <taxon>Eukaryota</taxon>
        <taxon>Fungi</taxon>
        <taxon>Dikarya</taxon>
        <taxon>Ascomycota</taxon>
        <taxon>Pezizomycotina</taxon>
        <taxon>Eurotiomycetes</taxon>
        <taxon>Eurotiomycetidae</taxon>
        <taxon>Eurotiales</taxon>
        <taxon>Trichocomaceae</taxon>
        <taxon>Talaromyces</taxon>
        <taxon>Talaromyces sect. Talaromyces</taxon>
    </lineage>
</organism>
<dbReference type="EMBL" id="EQ962657">
    <property type="protein sequence ID" value="EED14603.1"/>
    <property type="molecule type" value="Genomic_DNA"/>
</dbReference>
<evidence type="ECO:0000313" key="1">
    <source>
        <dbReference type="EMBL" id="EED14603.1"/>
    </source>
</evidence>
<dbReference type="GeneID" id="8099890"/>
<dbReference type="eggNOG" id="ENOG502SIDW">
    <property type="taxonomic scope" value="Eukaryota"/>
</dbReference>
<dbReference type="InParanoid" id="B8MIB9"/>
<keyword evidence="2" id="KW-1185">Reference proteome</keyword>
<dbReference type="Proteomes" id="UP000001745">
    <property type="component" value="Unassembled WGS sequence"/>
</dbReference>
<name>B8MIB9_TALSN</name>